<comment type="similarity">
    <text evidence="3">In the N-terminal section; belongs to the NADH:flavin oxidoreductase/NADH oxidase family.</text>
</comment>
<evidence type="ECO:0000256" key="1">
    <source>
        <dbReference type="ARBA" id="ARBA00001917"/>
    </source>
</evidence>
<evidence type="ECO:0000259" key="10">
    <source>
        <dbReference type="Pfam" id="PF00724"/>
    </source>
</evidence>
<dbReference type="Gene3D" id="3.50.50.60">
    <property type="entry name" value="FAD/NAD(P)-binding domain"/>
    <property type="match status" value="1"/>
</dbReference>
<dbReference type="GO" id="GO:0010181">
    <property type="term" value="F:FMN binding"/>
    <property type="evidence" value="ECO:0007669"/>
    <property type="project" value="InterPro"/>
</dbReference>
<dbReference type="InterPro" id="IPR023753">
    <property type="entry name" value="FAD/NAD-binding_dom"/>
</dbReference>
<dbReference type="PRINTS" id="PR00469">
    <property type="entry name" value="PNDRDTASEII"/>
</dbReference>
<dbReference type="GO" id="GO:0016491">
    <property type="term" value="F:oxidoreductase activity"/>
    <property type="evidence" value="ECO:0007669"/>
    <property type="project" value="UniProtKB-KW"/>
</dbReference>
<dbReference type="InterPro" id="IPR051793">
    <property type="entry name" value="NADH:flavin_oxidoreductase"/>
</dbReference>
<feature type="domain" description="NADH:flavin oxidoreductase/NADH oxidase N-terminal" evidence="10">
    <location>
        <begin position="18"/>
        <end position="371"/>
    </location>
</feature>
<dbReference type="SUPFAM" id="SSF51905">
    <property type="entry name" value="FAD/NAD(P)-binding domain"/>
    <property type="match status" value="1"/>
</dbReference>
<dbReference type="GO" id="GO:0046872">
    <property type="term" value="F:metal ion binding"/>
    <property type="evidence" value="ECO:0007669"/>
    <property type="project" value="UniProtKB-KW"/>
</dbReference>
<reference evidence="12" key="1">
    <citation type="submission" date="2023-09" db="EMBL/GenBank/DDBJ databases">
        <title>Demequina sp. a novel bacteria isolated from Capsicum annuum.</title>
        <authorList>
            <person name="Humaira Z."/>
            <person name="Lee J."/>
            <person name="Cho D."/>
        </authorList>
    </citation>
    <scope>NUCLEOTIDE SEQUENCE</scope>
    <source>
        <strain evidence="12">PMTSA13</strain>
    </source>
</reference>
<evidence type="ECO:0000256" key="8">
    <source>
        <dbReference type="ARBA" id="ARBA00023004"/>
    </source>
</evidence>
<dbReference type="InterPro" id="IPR001155">
    <property type="entry name" value="OxRdtase_FMN_N"/>
</dbReference>
<evidence type="ECO:0000256" key="6">
    <source>
        <dbReference type="ARBA" id="ARBA00022723"/>
    </source>
</evidence>
<keyword evidence="4" id="KW-0285">Flavoprotein</keyword>
<proteinExistence type="inferred from homology"/>
<name>A0AA96FEJ6_9MICO</name>
<dbReference type="Pfam" id="PF07992">
    <property type="entry name" value="Pyr_redox_2"/>
    <property type="match status" value="1"/>
</dbReference>
<sequence>MTALSTPTVRAPHAHDILFEPYQLGNLRLKNRFAMAPMGPLGFSDADGGWNARGIEYYVARAKGGTGLIITGVTFCENPGEDVPRPSVASSVVNPGHFIRTSNEMTERIHAYDAKILLQISPGFGRVIMPNFIKPGNLPIAPSPIPHRWTDMTCREMTVEEIRTTVKNAGKGALNGKRGGFDGIQIHAVHEGYLLDQFAISMFNQRTDSYGGSLENRLRFAREVLEEIKTTCGDDYPVTLRFSPKSMIKDWRVGAMPGEVFEEKGRDMEEGIEAARLLTEWGYDAIDLDIGSYDAWYWSHPPMYQAKGLYMPYSKQVKDALPDVPVILAGRMDDGDRAVRAITEGFADMISLGRPLLADPEWVNKLRAGRTETIRPCISCQEGCMGRIQAYAALNCAVNPEAGREADHKVRPAIRPKKVMVIGAGMAGLEAARVLAERGHKPEVFEAGDRLGGVVVAGGMPSFKEDDHDLIAWYAGQLEELQVPVHLSTAVTEQMIDSTDADHIILATGSAPRRLELGDALPVTEAIDALLDPSSLIGKRVAIVGGGLTGCELALHLKELDDTTQVTIVEAGDDVLSMSGPLCHANHDMLHDLVTYKGVEVVANAFAQRTTATGLEVAVQDARLTVEADAVVTAIGYQSSARLVDAVNASRIPFHVLGDARKVSNIMYAIWDAFEVATEL</sequence>
<dbReference type="GO" id="GO:0051536">
    <property type="term" value="F:iron-sulfur cluster binding"/>
    <property type="evidence" value="ECO:0007669"/>
    <property type="project" value="UniProtKB-KW"/>
</dbReference>
<dbReference type="EMBL" id="CP134880">
    <property type="protein sequence ID" value="WNM27907.1"/>
    <property type="molecule type" value="Genomic_DNA"/>
</dbReference>
<accession>A0AA96FEJ6</accession>
<dbReference type="RefSeq" id="WP_313544134.1">
    <property type="nucleotide sequence ID" value="NZ_CP134880.1"/>
</dbReference>
<keyword evidence="5" id="KW-0288">FMN</keyword>
<organism evidence="12">
    <name type="scientific">Demequina capsici</name>
    <dbReference type="NCBI Taxonomy" id="3075620"/>
    <lineage>
        <taxon>Bacteria</taxon>
        <taxon>Bacillati</taxon>
        <taxon>Actinomycetota</taxon>
        <taxon>Actinomycetes</taxon>
        <taxon>Micrococcales</taxon>
        <taxon>Demequinaceae</taxon>
        <taxon>Demequina</taxon>
    </lineage>
</organism>
<keyword evidence="6" id="KW-0479">Metal-binding</keyword>
<dbReference type="PANTHER" id="PTHR42917">
    <property type="entry name" value="2,4-DIENOYL-COA REDUCTASE"/>
    <property type="match status" value="1"/>
</dbReference>
<dbReference type="AlphaFoldDB" id="A0AA96FEJ6"/>
<evidence type="ECO:0000256" key="2">
    <source>
        <dbReference type="ARBA" id="ARBA00001966"/>
    </source>
</evidence>
<dbReference type="Pfam" id="PF00724">
    <property type="entry name" value="Oxidored_FMN"/>
    <property type="match status" value="1"/>
</dbReference>
<dbReference type="Gene3D" id="3.20.20.70">
    <property type="entry name" value="Aldolase class I"/>
    <property type="match status" value="1"/>
</dbReference>
<dbReference type="PRINTS" id="PR00368">
    <property type="entry name" value="FADPNR"/>
</dbReference>
<dbReference type="Gene3D" id="3.40.50.720">
    <property type="entry name" value="NAD(P)-binding Rossmann-like Domain"/>
    <property type="match status" value="1"/>
</dbReference>
<evidence type="ECO:0000313" key="12">
    <source>
        <dbReference type="EMBL" id="WNM27907.1"/>
    </source>
</evidence>
<evidence type="ECO:0000256" key="3">
    <source>
        <dbReference type="ARBA" id="ARBA00011048"/>
    </source>
</evidence>
<evidence type="ECO:0000256" key="5">
    <source>
        <dbReference type="ARBA" id="ARBA00022643"/>
    </source>
</evidence>
<protein>
    <submittedName>
        <fullName evidence="12">FAD-dependent oxidoreductase</fullName>
    </submittedName>
</protein>
<evidence type="ECO:0000256" key="4">
    <source>
        <dbReference type="ARBA" id="ARBA00022630"/>
    </source>
</evidence>
<dbReference type="PANTHER" id="PTHR42917:SF2">
    <property type="entry name" value="2,4-DIENOYL-COA REDUCTASE [(2E)-ENOYL-COA-PRODUCING]"/>
    <property type="match status" value="1"/>
</dbReference>
<comment type="cofactor">
    <cofactor evidence="1">
        <name>FMN</name>
        <dbReference type="ChEBI" id="CHEBI:58210"/>
    </cofactor>
</comment>
<dbReference type="InterPro" id="IPR013785">
    <property type="entry name" value="Aldolase_TIM"/>
</dbReference>
<gene>
    <name evidence="12" type="ORF">RN607_02565</name>
</gene>
<evidence type="ECO:0000256" key="7">
    <source>
        <dbReference type="ARBA" id="ARBA00023002"/>
    </source>
</evidence>
<keyword evidence="8" id="KW-0408">Iron</keyword>
<keyword evidence="9" id="KW-0411">Iron-sulfur</keyword>
<dbReference type="Proteomes" id="UP001303408">
    <property type="component" value="Chromosome"/>
</dbReference>
<evidence type="ECO:0000259" key="11">
    <source>
        <dbReference type="Pfam" id="PF07992"/>
    </source>
</evidence>
<evidence type="ECO:0000256" key="9">
    <source>
        <dbReference type="ARBA" id="ARBA00023014"/>
    </source>
</evidence>
<feature type="domain" description="FAD/NAD(P)-binding" evidence="11">
    <location>
        <begin position="417"/>
        <end position="646"/>
    </location>
</feature>
<dbReference type="InterPro" id="IPR036188">
    <property type="entry name" value="FAD/NAD-bd_sf"/>
</dbReference>
<dbReference type="SUPFAM" id="SSF51395">
    <property type="entry name" value="FMN-linked oxidoreductases"/>
    <property type="match status" value="1"/>
</dbReference>
<comment type="cofactor">
    <cofactor evidence="2">
        <name>[4Fe-4S] cluster</name>
        <dbReference type="ChEBI" id="CHEBI:49883"/>
    </cofactor>
</comment>
<dbReference type="KEGG" id="dcp:RN607_02565"/>
<keyword evidence="7" id="KW-0560">Oxidoreductase</keyword>